<sequence>MKLEPPQLLKIQEIKE</sequence>
<dbReference type="AlphaFoldDB" id="A0A5K1E1Q5"/>
<evidence type="ECO:0000313" key="1">
    <source>
        <dbReference type="EMBL" id="VVW42463.1"/>
    </source>
</evidence>
<reference evidence="1" key="1">
    <citation type="submission" date="2019-09" db="EMBL/GenBank/DDBJ databases">
        <authorList>
            <person name="Zhang L."/>
        </authorList>
    </citation>
    <scope>NUCLEOTIDE SEQUENCE</scope>
</reference>
<accession>A0A5K1E1Q5</accession>
<name>A0A5K1E1Q5_9MAGN</name>
<protein>
    <submittedName>
        <fullName evidence="1">Uncharacterized protein</fullName>
    </submittedName>
</protein>
<organism evidence="1">
    <name type="scientific">Nymphaea colorata</name>
    <name type="common">pocket water lily</name>
    <dbReference type="NCBI Taxonomy" id="210225"/>
    <lineage>
        <taxon>Eukaryota</taxon>
        <taxon>Viridiplantae</taxon>
        <taxon>Streptophyta</taxon>
        <taxon>Embryophyta</taxon>
        <taxon>Tracheophyta</taxon>
        <taxon>Spermatophyta</taxon>
        <taxon>Magnoliopsida</taxon>
        <taxon>Nymphaeales</taxon>
        <taxon>Nymphaeaceae</taxon>
        <taxon>Nymphaea</taxon>
    </lineage>
</organism>
<dbReference type="EMBL" id="LR721783">
    <property type="protein sequence ID" value="VVW42463.1"/>
    <property type="molecule type" value="Genomic_DNA"/>
</dbReference>
<proteinExistence type="predicted"/>
<gene>
    <name evidence="1" type="ORF">NYM_LOCUS19615</name>
</gene>